<feature type="chain" id="PRO_5023058748" description="Dipeptidyl-peptidase" evidence="7">
    <location>
        <begin position="21"/>
        <end position="725"/>
    </location>
</feature>
<name>A0A0C3RI61_9PORP</name>
<dbReference type="InterPro" id="IPR009003">
    <property type="entry name" value="Peptidase_S1_PA"/>
</dbReference>
<proteinExistence type="inferred from homology"/>
<dbReference type="PANTHER" id="PTHR38469">
    <property type="entry name" value="PERIPLASMIC PEPTIDASE SUBFAMILY S1B"/>
    <property type="match status" value="1"/>
</dbReference>
<evidence type="ECO:0000256" key="7">
    <source>
        <dbReference type="RuleBase" id="RU366067"/>
    </source>
</evidence>
<evidence type="ECO:0000313" key="9">
    <source>
        <dbReference type="Proteomes" id="UP000031980"/>
    </source>
</evidence>
<dbReference type="SUPFAM" id="SSF50494">
    <property type="entry name" value="Trypsin-like serine proteases"/>
    <property type="match status" value="1"/>
</dbReference>
<dbReference type="EMBL" id="JPIU01000037">
    <property type="protein sequence ID" value="KIO45584.1"/>
    <property type="molecule type" value="Genomic_DNA"/>
</dbReference>
<evidence type="ECO:0000256" key="3">
    <source>
        <dbReference type="ARBA" id="ARBA00022670"/>
    </source>
</evidence>
<dbReference type="GO" id="GO:0006508">
    <property type="term" value="P:proteolysis"/>
    <property type="evidence" value="ECO:0007669"/>
    <property type="project" value="UniProtKB-KW"/>
</dbReference>
<dbReference type="RefSeq" id="WP_041504898.1">
    <property type="nucleotide sequence ID" value="NZ_JPIU01000037.1"/>
</dbReference>
<comment type="similarity">
    <text evidence="1 7">Belongs to the peptidase S46 family.</text>
</comment>
<dbReference type="PANTHER" id="PTHR38469:SF1">
    <property type="entry name" value="PERIPLASMIC PEPTIDASE SUBFAMILY S1B"/>
    <property type="match status" value="1"/>
</dbReference>
<comment type="function">
    <text evidence="7">Catalyzes the removal of dipeptides from the N-terminus of oligopeptides.</text>
</comment>
<organism evidence="8 9">
    <name type="scientific">Sanguibacteroides justesenii</name>
    <dbReference type="NCBI Taxonomy" id="1547597"/>
    <lineage>
        <taxon>Bacteria</taxon>
        <taxon>Pseudomonadati</taxon>
        <taxon>Bacteroidota</taxon>
        <taxon>Bacteroidia</taxon>
        <taxon>Bacteroidales</taxon>
        <taxon>Porphyromonadaceae</taxon>
        <taxon>Sanguibacteroides</taxon>
    </lineage>
</organism>
<dbReference type="EC" id="3.4.14.-" evidence="7"/>
<evidence type="ECO:0000256" key="6">
    <source>
        <dbReference type="ARBA" id="ARBA00022825"/>
    </source>
</evidence>
<evidence type="ECO:0000256" key="4">
    <source>
        <dbReference type="ARBA" id="ARBA00022729"/>
    </source>
</evidence>
<protein>
    <recommendedName>
        <fullName evidence="7">Dipeptidyl-peptidase</fullName>
        <ecNumber evidence="7">3.4.14.-</ecNumber>
    </recommendedName>
</protein>
<dbReference type="GO" id="GO:0043171">
    <property type="term" value="P:peptide catabolic process"/>
    <property type="evidence" value="ECO:0007669"/>
    <property type="project" value="UniProtKB-UniRule"/>
</dbReference>
<dbReference type="Gene3D" id="2.40.10.10">
    <property type="entry name" value="Trypsin-like serine proteases"/>
    <property type="match status" value="1"/>
</dbReference>
<dbReference type="InterPro" id="IPR019500">
    <property type="entry name" value="Pep_S46"/>
</dbReference>
<dbReference type="Proteomes" id="UP000031980">
    <property type="component" value="Unassembled WGS sequence"/>
</dbReference>
<comment type="caution">
    <text evidence="8">The sequence shown here is derived from an EMBL/GenBank/DDBJ whole genome shotgun (WGS) entry which is preliminary data.</text>
</comment>
<dbReference type="Pfam" id="PF10459">
    <property type="entry name" value="Peptidase_S46"/>
    <property type="match status" value="1"/>
</dbReference>
<keyword evidence="5 7" id="KW-0378">Hydrolase</keyword>
<dbReference type="AlphaFoldDB" id="A0A0C3RI61"/>
<evidence type="ECO:0000256" key="5">
    <source>
        <dbReference type="ARBA" id="ARBA00022801"/>
    </source>
</evidence>
<keyword evidence="6 7" id="KW-0720">Serine protease</keyword>
<keyword evidence="9" id="KW-1185">Reference proteome</keyword>
<keyword evidence="4 7" id="KW-0732">Signal</keyword>
<dbReference type="GO" id="GO:0008239">
    <property type="term" value="F:dipeptidyl-peptidase activity"/>
    <property type="evidence" value="ECO:0007669"/>
    <property type="project" value="UniProtKB-UniRule"/>
</dbReference>
<dbReference type="GO" id="GO:0070009">
    <property type="term" value="F:serine-type aminopeptidase activity"/>
    <property type="evidence" value="ECO:0007669"/>
    <property type="project" value="UniProtKB-UniRule"/>
</dbReference>
<dbReference type="InterPro" id="IPR043504">
    <property type="entry name" value="Peptidase_S1_PA_chymotrypsin"/>
</dbReference>
<accession>A0A0C3RI61</accession>
<keyword evidence="2 7" id="KW-0031">Aminopeptidase</keyword>
<sequence>MRKIAVCFLAFVLLALPSMADEGMWIPMLLKKYNIEDMQKAGFKLTAEDIYDINHASLKDAVIGLGREDSPFHHFCTGEIVSNEGLVITNHHCSFGMIQAHSSLEHNYLKDGFWAQDKKAELANPKITASILVRMEDVTDKINAAVKPGMTEEERIEAVTQTARRLESEAVKGTNLKANIKPYFNGNQYFLSVFKIYRDVRLVGAPASAIGKFGGDTDNWVWPRHTGDFSVLRIYAGKDNEPADYSQDNIPYTPAKYFKISTGGVKEGDFTMVFGYPGTTQEYLTSYAIEQIANIEDPHKIKIRTAKLNVINAAMNSDELLRIKYAAKAANVANAWKKWQGEIKGLERFKTAEQKKKLEQLFDRWARGEQKTQYIGLTDRYRDLYERRKDFALAGAYAMEAGLRGAEIVGLASSLSKLFDLYDKIDDKEEYKKLLTEKIEAFYKDYDVATDQKIMAEMLRLYNNEELGEEWIPGMVKLNSKYIKHGEKSYDHYAADIFKKSLFTHREALLDFVKHVTPKGLQKIKKDPIYQFMNGIQELVKEKIKPELTRIQNELITLDRLWMAGLMEMQPDKTFYPDANSTLRIAYGKVAGYTPGDAVYYKHYTTLEGIMEKNNPAIYDYDVPQKLKELYESKDYGSYAQDGEMPVCFIATNHTTGGNSGSPVLNADGNLIGLNFDRAWEGVMSDMQYSPEICRNIAVDIRYVLFIIDKYAGAKHLIEEMEIVP</sequence>
<keyword evidence="3 7" id="KW-0645">Protease</keyword>
<evidence type="ECO:0000256" key="1">
    <source>
        <dbReference type="ARBA" id="ARBA00010491"/>
    </source>
</evidence>
<evidence type="ECO:0000313" key="8">
    <source>
        <dbReference type="EMBL" id="KIO45584.1"/>
    </source>
</evidence>
<feature type="signal peptide" evidence="7">
    <location>
        <begin position="1"/>
        <end position="20"/>
    </location>
</feature>
<evidence type="ECO:0000256" key="2">
    <source>
        <dbReference type="ARBA" id="ARBA00022438"/>
    </source>
</evidence>
<reference evidence="8 9" key="1">
    <citation type="submission" date="2014-07" db="EMBL/GenBank/DDBJ databases">
        <title>Porphyromonadaceae bacterium OUH 308042 = ATCC BAA-2681 = DSM 28342 draft genome.</title>
        <authorList>
            <person name="Sydenham T.V."/>
            <person name="Hasman H."/>
            <person name="Justensen U.S."/>
        </authorList>
    </citation>
    <scope>NUCLEOTIDE SEQUENCE [LARGE SCALE GENOMIC DNA]</scope>
    <source>
        <strain evidence="8 9">OUH 308042</strain>
    </source>
</reference>
<gene>
    <name evidence="8" type="ORF">BA92_03725</name>
</gene>